<name>Q2NFA5_METST</name>
<reference evidence="1 2" key="1">
    <citation type="journal article" date="2006" name="J. Bacteriol.">
        <title>The genome sequence of Methanosphaera stadtmanae reveals why this human intestinal archaeon is restricted to methanol and H2 for methane formation and ATP synthesis.</title>
        <authorList>
            <person name="Fricke W.F."/>
            <person name="Seedorf H."/>
            <person name="Henne A."/>
            <person name="Kruer M."/>
            <person name="Liesegang H."/>
            <person name="Hedderich R."/>
            <person name="Gottschalk G."/>
            <person name="Thauer R.K."/>
        </authorList>
    </citation>
    <scope>NUCLEOTIDE SEQUENCE [LARGE SCALE GENOMIC DNA]</scope>
    <source>
        <strain evidence="2">ATCC 43021 / DSM 3091 / JCM 11832 / MCB-3</strain>
    </source>
</reference>
<dbReference type="SUPFAM" id="SSF51126">
    <property type="entry name" value="Pectin lyase-like"/>
    <property type="match status" value="1"/>
</dbReference>
<dbReference type="InterPro" id="IPR006626">
    <property type="entry name" value="PbH1"/>
</dbReference>
<protein>
    <submittedName>
        <fullName evidence="1">Member of asn/thr-rich large protein family</fullName>
    </submittedName>
</protein>
<accession>Q2NFA5</accession>
<dbReference type="InterPro" id="IPR011050">
    <property type="entry name" value="Pectin_lyase_fold/virulence"/>
</dbReference>
<evidence type="ECO:0000313" key="1">
    <source>
        <dbReference type="EMBL" id="ABC57498.1"/>
    </source>
</evidence>
<dbReference type="eggNOG" id="arCOG02487">
    <property type="taxonomic scope" value="Archaea"/>
</dbReference>
<dbReference type="KEGG" id="mst:Msp_1115"/>
<dbReference type="SMART" id="SM00710">
    <property type="entry name" value="PbH1"/>
    <property type="match status" value="20"/>
</dbReference>
<dbReference type="Proteomes" id="UP000001931">
    <property type="component" value="Chromosome"/>
</dbReference>
<dbReference type="RefSeq" id="WP_011406697.1">
    <property type="nucleotide sequence ID" value="NC_007681.1"/>
</dbReference>
<dbReference type="EMBL" id="CP000102">
    <property type="protein sequence ID" value="ABC57498.1"/>
    <property type="molecule type" value="Genomic_DNA"/>
</dbReference>
<dbReference type="eggNOG" id="arCOG02547">
    <property type="taxonomic scope" value="Archaea"/>
</dbReference>
<dbReference type="InterPro" id="IPR012334">
    <property type="entry name" value="Pectin_lyas_fold"/>
</dbReference>
<proteinExistence type="predicted"/>
<dbReference type="Gene3D" id="2.160.20.10">
    <property type="entry name" value="Single-stranded right-handed beta-helix, Pectin lyase-like"/>
    <property type="match status" value="1"/>
</dbReference>
<dbReference type="HOGENOM" id="CLU_235630_0_0_2"/>
<gene>
    <name evidence="1" type="ordered locus">Msp_1115</name>
</gene>
<keyword evidence="2" id="KW-1185">Reference proteome</keyword>
<sequence>MFKKYSKEVFLLILVSLLLISISAISAGDVSNSTTTSPTVTVEKQVSMSNVIKEDTTDNKVLSKNSENIQTKEKTDNKKTIKKETSNVDYYVCDNSGSDSNTGSQDNPFKTIGYAVGKVNSNDNYNIHIKNGTYKGTGNTNLTIDGNKYINFIGDGINQTIIDGESEYTIQGGTVWGDDPYFNTYNITKGNWAMNITSGNGKITIKNLNFQHMVSKGGNNINAYPTATIDNYANLEVDNVYFYENLAGVGAGIRSNDGSTLVVNNSIFESNRKSSSTGNFGAGIYNNGTATIHNSQFIDNAARWGTVTNDKVLTIVNSTFRNGHAYNLASTFKFGSGIAANTGSADFYNQHNGSVTLITNITKCTFENNEQTDIYQGKGNLYVNECVFKNSTGIYIANDDVFNSSFNRVIENSCFSDMKGSSLFYSLNFRKLITFAIYNLGQANTQITNNNITVPTSAYGLYLNGYNTVENNNIQGLVYINGNNSVILNNNLTSNRSYTVELTNNAFNNSIRSNNISASIFTGNMAVKSTNDNIVSDNIVDSGENITITDDNYNTYFDSEGNIQDTLISNGSRLNLQSLNNKQFNIKNLRVFITSIDGSILRNCSIYVDSTAKTTIYGLNIQNTNDKDYVIKINSKYNNIEANNITVNTNTPIHTIILLADENNIYNNTITTNGPSNNINYTGSYGVADTIGLHIQSSKNNIESNVFKTNYTTTQPYGTTIGVSIQDNITRHTNNTLLNNTITTQSNAYAYSLNLLNTDDNVITNNIINVFSDNYANAIQVVDSHNNDINAKVTINSQNIAYGVIITGNNQTSNNNIISELTISNITSNIIYGIELYNTNNTRISSNDSSSSYYLHGNYVTMIGLFKANNTEISYISPYINGKTGTLNTGYDVLKPTNTVFNIVNSTQTQVNGIKYIQKTINTIKYNSQGNYAQITNSSNIYIGKLVKEDYVENTTINTINTPILITDSQNINITGTNITTDNLYTIILNNTNNSIIKDNILLNNKQLNGADNTIIQNNCQNNTLLNNTPTINNVLYLTNNNYNTYFTNNIYQFDLNTIVLTSDIYNKNMIFNKEVTIENPNKYTIYNTTITLNKIATINNLNIVNTDTRTNTIIINMAATINNTNINIDNNNEAKIITVNGVQATITNNTITATGNIITAITLTTATNTNIYNNKITINSTKATALTATKGENIKIASNNITTHTTTPTQAIMFNNLDKTYIENNTIIVHENTNVSIIHGVLKKILAGKKVYVRYNYLQSPYSCGDNAITKEYVYNNNIYVENNTPNTVLTLSSKTKSIKTETITNDNYNQYFDENGVINSSITEITLGSDLYNKNITINNSLNHFNNPNNYTLYNSTVSFKGKSSGTVSINNINIVNTDERESLIEINGKYDFSIYFEGGYLSQKNKTSDCTLITKNDETNVAFNNITINMESKKGTIFNNESKDIGLSYITLNMDCEEAMILNISNKNRYVGFIFSNITVKTKIATPIIIGNNSTIFLLASIVTVDEPSNESIIYLENTTMPDDGEQPMVIFNYLETPFVKGDNTIKLVNSEEVPVMGNIPSEENMVTAINTVFPNKLYKNLDNYINITVVDLFGNKINEGIVSVKINDTEIGTATVKDGLASIKYKPIETGNYTINVNYTCDSGKYAHLNWIQNEEAEDPLDMFSLEQVNTTGILEYADAVASITMNPIVSCLNNVINVSSSITFNGNNVNGGRVVFKVNGKTLKDADGNIQYVKVVDGKAVIENVIVNSNWLRQNPTITTVYSGNGIILGSTYTDVMNITKAKAHIELEPQTAEEKSQITITAKITNEIINENSQTNNKVTGGRVIFKINGRTLKDSNNNVIYAIVENGVASITYTLPSTLKSKEYTLSCVYGHKLYERSEGNTTLTVVKS</sequence>
<dbReference type="OrthoDB" id="71580at2157"/>
<dbReference type="GeneID" id="3854722"/>
<organism evidence="1 2">
    <name type="scientific">Methanosphaera stadtmanae (strain ATCC 43021 / DSM 3091 / JCM 11832 / MCB-3)</name>
    <dbReference type="NCBI Taxonomy" id="339860"/>
    <lineage>
        <taxon>Archaea</taxon>
        <taxon>Methanobacteriati</taxon>
        <taxon>Methanobacteriota</taxon>
        <taxon>Methanomada group</taxon>
        <taxon>Methanobacteria</taxon>
        <taxon>Methanobacteriales</taxon>
        <taxon>Methanobacteriaceae</taxon>
        <taxon>Methanosphaera</taxon>
    </lineage>
</organism>
<evidence type="ECO:0000313" key="2">
    <source>
        <dbReference type="Proteomes" id="UP000001931"/>
    </source>
</evidence>